<reference evidence="3" key="1">
    <citation type="journal article" date="2019" name="Int. J. Syst. Evol. Microbiol.">
        <title>The Global Catalogue of Microorganisms (GCM) 10K type strain sequencing project: providing services to taxonomists for standard genome sequencing and annotation.</title>
        <authorList>
            <consortium name="The Broad Institute Genomics Platform"/>
            <consortium name="The Broad Institute Genome Sequencing Center for Infectious Disease"/>
            <person name="Wu L."/>
            <person name="Ma J."/>
        </authorList>
    </citation>
    <scope>NUCLEOTIDE SEQUENCE [LARGE SCALE GENOMIC DNA]</scope>
    <source>
        <strain evidence="3">JCM 17017</strain>
    </source>
</reference>
<protein>
    <submittedName>
        <fullName evidence="2">Uncharacterized protein</fullName>
    </submittedName>
</protein>
<comment type="caution">
    <text evidence="2">The sequence shown here is derived from an EMBL/GenBank/DDBJ whole genome shotgun (WGS) entry which is preliminary data.</text>
</comment>
<name>A0ABP7HJP4_9PSEU</name>
<accession>A0ABP7HJP4</accession>
<gene>
    <name evidence="2" type="ORF">GCM10022380_07980</name>
</gene>
<feature type="region of interest" description="Disordered" evidence="1">
    <location>
        <begin position="1"/>
        <end position="45"/>
    </location>
</feature>
<organism evidence="2 3">
    <name type="scientific">Amycolatopsis tucumanensis</name>
    <dbReference type="NCBI Taxonomy" id="401106"/>
    <lineage>
        <taxon>Bacteria</taxon>
        <taxon>Bacillati</taxon>
        <taxon>Actinomycetota</taxon>
        <taxon>Actinomycetes</taxon>
        <taxon>Pseudonocardiales</taxon>
        <taxon>Pseudonocardiaceae</taxon>
        <taxon>Amycolatopsis</taxon>
    </lineage>
</organism>
<proteinExistence type="predicted"/>
<evidence type="ECO:0000313" key="2">
    <source>
        <dbReference type="EMBL" id="GAA3793590.1"/>
    </source>
</evidence>
<sequence length="62" mass="6529">MVYSHSAVAATPSSGAAATPDRSDQQGGRLTSGEPPAIRPTPRRLKWTDLMLKQLSPQVLAG</sequence>
<dbReference type="Proteomes" id="UP001501624">
    <property type="component" value="Unassembled WGS sequence"/>
</dbReference>
<dbReference type="EMBL" id="BAABCM010000001">
    <property type="protein sequence ID" value="GAA3793590.1"/>
    <property type="molecule type" value="Genomic_DNA"/>
</dbReference>
<evidence type="ECO:0000256" key="1">
    <source>
        <dbReference type="SAM" id="MobiDB-lite"/>
    </source>
</evidence>
<evidence type="ECO:0000313" key="3">
    <source>
        <dbReference type="Proteomes" id="UP001501624"/>
    </source>
</evidence>
<feature type="compositionally biased region" description="Low complexity" evidence="1">
    <location>
        <begin position="1"/>
        <end position="20"/>
    </location>
</feature>
<keyword evidence="3" id="KW-1185">Reference proteome</keyword>